<dbReference type="FunFam" id="3.40.50.300:FF:000039">
    <property type="entry name" value="26S proteasome regulatory subunit 4"/>
    <property type="match status" value="1"/>
</dbReference>
<dbReference type="Proteomes" id="UP001152747">
    <property type="component" value="Unassembled WGS sequence"/>
</dbReference>
<dbReference type="Gene3D" id="2.40.50.140">
    <property type="entry name" value="Nucleic acid-binding proteins"/>
    <property type="match status" value="1"/>
</dbReference>
<comment type="caution">
    <text evidence="12">The sequence shown here is derived from an EMBL/GenBank/DDBJ whole genome shotgun (WGS) entry which is preliminary data.</text>
</comment>
<dbReference type="Gene3D" id="3.40.50.300">
    <property type="entry name" value="P-loop containing nucleotide triphosphate hydrolases"/>
    <property type="match status" value="1"/>
</dbReference>
<keyword evidence="4" id="KW-0963">Cytoplasm</keyword>
<evidence type="ECO:0000256" key="4">
    <source>
        <dbReference type="ARBA" id="ARBA00022490"/>
    </source>
</evidence>
<keyword evidence="5 9" id="KW-0547">Nucleotide-binding</keyword>
<dbReference type="GO" id="GO:0005634">
    <property type="term" value="C:nucleus"/>
    <property type="evidence" value="ECO:0007669"/>
    <property type="project" value="UniProtKB-SubCell"/>
</dbReference>
<evidence type="ECO:0000313" key="13">
    <source>
        <dbReference type="Proteomes" id="UP001152747"/>
    </source>
</evidence>
<dbReference type="InterPro" id="IPR003593">
    <property type="entry name" value="AAA+_ATPase"/>
</dbReference>
<keyword evidence="7" id="KW-0647">Proteasome</keyword>
<dbReference type="OrthoDB" id="10255768at2759"/>
<dbReference type="InterPro" id="IPR003959">
    <property type="entry name" value="ATPase_AAA_core"/>
</dbReference>
<gene>
    <name evidence="12" type="ORF">CAMP_LOCUS15688</name>
</gene>
<evidence type="ECO:0000256" key="2">
    <source>
        <dbReference type="ARBA" id="ARBA00004496"/>
    </source>
</evidence>
<dbReference type="GO" id="GO:0000502">
    <property type="term" value="C:proteasome complex"/>
    <property type="evidence" value="ECO:0007669"/>
    <property type="project" value="UniProtKB-KW"/>
</dbReference>
<dbReference type="GO" id="GO:0005524">
    <property type="term" value="F:ATP binding"/>
    <property type="evidence" value="ECO:0007669"/>
    <property type="project" value="UniProtKB-KW"/>
</dbReference>
<evidence type="ECO:0000256" key="10">
    <source>
        <dbReference type="SAM" id="MobiDB-lite"/>
    </source>
</evidence>
<proteinExistence type="inferred from homology"/>
<dbReference type="SUPFAM" id="SSF52540">
    <property type="entry name" value="P-loop containing nucleoside triphosphate hydrolases"/>
    <property type="match status" value="1"/>
</dbReference>
<evidence type="ECO:0000256" key="7">
    <source>
        <dbReference type="ARBA" id="ARBA00022942"/>
    </source>
</evidence>
<dbReference type="InterPro" id="IPR027417">
    <property type="entry name" value="P-loop_NTPase"/>
</dbReference>
<dbReference type="EMBL" id="CANHGI010000005">
    <property type="protein sequence ID" value="CAI5453051.1"/>
    <property type="molecule type" value="Genomic_DNA"/>
</dbReference>
<dbReference type="SMART" id="SM00382">
    <property type="entry name" value="AAA"/>
    <property type="match status" value="1"/>
</dbReference>
<keyword evidence="6 9" id="KW-0067">ATP-binding</keyword>
<evidence type="ECO:0000259" key="11">
    <source>
        <dbReference type="SMART" id="SM00382"/>
    </source>
</evidence>
<dbReference type="PROSITE" id="PS00674">
    <property type="entry name" value="AAA"/>
    <property type="match status" value="1"/>
</dbReference>
<dbReference type="InterPro" id="IPR050221">
    <property type="entry name" value="26S_Proteasome_ATPase"/>
</dbReference>
<evidence type="ECO:0000256" key="5">
    <source>
        <dbReference type="ARBA" id="ARBA00022741"/>
    </source>
</evidence>
<evidence type="ECO:0000256" key="3">
    <source>
        <dbReference type="ARBA" id="ARBA00006914"/>
    </source>
</evidence>
<dbReference type="GO" id="GO:0005737">
    <property type="term" value="C:cytoplasm"/>
    <property type="evidence" value="ECO:0007669"/>
    <property type="project" value="UniProtKB-SubCell"/>
</dbReference>
<organism evidence="12 13">
    <name type="scientific">Caenorhabditis angaria</name>
    <dbReference type="NCBI Taxonomy" id="860376"/>
    <lineage>
        <taxon>Eukaryota</taxon>
        <taxon>Metazoa</taxon>
        <taxon>Ecdysozoa</taxon>
        <taxon>Nematoda</taxon>
        <taxon>Chromadorea</taxon>
        <taxon>Rhabditida</taxon>
        <taxon>Rhabditina</taxon>
        <taxon>Rhabditomorpha</taxon>
        <taxon>Rhabditoidea</taxon>
        <taxon>Rhabditidae</taxon>
        <taxon>Peloderinae</taxon>
        <taxon>Caenorhabditis</taxon>
    </lineage>
</organism>
<dbReference type="Pfam" id="PF00004">
    <property type="entry name" value="AAA"/>
    <property type="match status" value="1"/>
</dbReference>
<evidence type="ECO:0000256" key="8">
    <source>
        <dbReference type="ARBA" id="ARBA00023242"/>
    </source>
</evidence>
<feature type="domain" description="AAA+ ATPase" evidence="11">
    <location>
        <begin position="215"/>
        <end position="354"/>
    </location>
</feature>
<sequence>MGNQLVRPPAVKRDKPNHASQKWSMKKAGKGIDTSNKLPNVAPRRQCLVRLLKQNRIHDYLQLEKEFILRQNQLKPMQVQKRNEQKMVQQLRGTPTSLARIHELFDDEKHAVVVVEGSKREWYVPILSIVDKDLLRLNALVMVKTGGMFKTVPSAIVGVLDDKIDSNAMGHKVEKAPKESFDDIGGCESQIQEIKESVELPLTHPEYYEEMGITAPKGVILYGEPGTGKTLLAKAVANSTSATFIRATGADLVQKNSGEGAKLVRQLFQMAKDNAPSIVFIDEIDAVGTKRFDTSSRGEQEVQRTLLELLNQLDGFESRGDVKVIMATNRIDSLDPALIRPGRIDRKIEFAKPDEKTRQKIFGIHTSGMTLEKSITYESVMAKEKSISGAEIKAVCTEAGMLALRGQRKCVGKDDFERAVKSVLLSKKAGAPETFYG</sequence>
<feature type="region of interest" description="Disordered" evidence="10">
    <location>
        <begin position="1"/>
        <end position="39"/>
    </location>
</feature>
<dbReference type="InterPro" id="IPR041569">
    <property type="entry name" value="AAA_lid_3"/>
</dbReference>
<dbReference type="InterPro" id="IPR003960">
    <property type="entry name" value="ATPase_AAA_CS"/>
</dbReference>
<dbReference type="GO" id="GO:0016887">
    <property type="term" value="F:ATP hydrolysis activity"/>
    <property type="evidence" value="ECO:0007669"/>
    <property type="project" value="InterPro"/>
</dbReference>
<dbReference type="PANTHER" id="PTHR23073">
    <property type="entry name" value="26S PROTEASOME REGULATORY SUBUNIT"/>
    <property type="match status" value="1"/>
</dbReference>
<keyword evidence="13" id="KW-1185">Reference proteome</keyword>
<dbReference type="Gene3D" id="1.10.8.60">
    <property type="match status" value="1"/>
</dbReference>
<evidence type="ECO:0000256" key="1">
    <source>
        <dbReference type="ARBA" id="ARBA00004123"/>
    </source>
</evidence>
<comment type="subcellular location">
    <subcellularLocation>
        <location evidence="2">Cytoplasm</location>
    </subcellularLocation>
    <subcellularLocation>
        <location evidence="1">Nucleus</location>
    </subcellularLocation>
</comment>
<accession>A0A9P1IXS5</accession>
<comment type="similarity">
    <text evidence="3 9">Belongs to the AAA ATPase family.</text>
</comment>
<dbReference type="AlphaFoldDB" id="A0A9P1IXS5"/>
<evidence type="ECO:0000256" key="9">
    <source>
        <dbReference type="RuleBase" id="RU003651"/>
    </source>
</evidence>
<keyword evidence="8" id="KW-0539">Nucleus</keyword>
<reference evidence="12" key="1">
    <citation type="submission" date="2022-11" db="EMBL/GenBank/DDBJ databases">
        <authorList>
            <person name="Kikuchi T."/>
        </authorList>
    </citation>
    <scope>NUCLEOTIDE SEQUENCE</scope>
    <source>
        <strain evidence="12">PS1010</strain>
    </source>
</reference>
<name>A0A9P1IXS5_9PELO</name>
<dbReference type="InterPro" id="IPR012340">
    <property type="entry name" value="NA-bd_OB-fold"/>
</dbReference>
<evidence type="ECO:0000313" key="12">
    <source>
        <dbReference type="EMBL" id="CAI5453051.1"/>
    </source>
</evidence>
<protein>
    <recommendedName>
        <fullName evidence="11">AAA+ ATPase domain-containing protein</fullName>
    </recommendedName>
</protein>
<evidence type="ECO:0000256" key="6">
    <source>
        <dbReference type="ARBA" id="ARBA00022840"/>
    </source>
</evidence>
<dbReference type="Pfam" id="PF17862">
    <property type="entry name" value="AAA_lid_3"/>
    <property type="match status" value="1"/>
</dbReference>